<dbReference type="InterPro" id="IPR023578">
    <property type="entry name" value="Ras_GEF_dom_sf"/>
</dbReference>
<dbReference type="Pfam" id="PF00617">
    <property type="entry name" value="RasGEF"/>
    <property type="match status" value="1"/>
</dbReference>
<dbReference type="PROSITE" id="PS50009">
    <property type="entry name" value="RASGEF_CAT"/>
    <property type="match status" value="1"/>
</dbReference>
<feature type="domain" description="Ras-GEF" evidence="4">
    <location>
        <begin position="187"/>
        <end position="428"/>
    </location>
</feature>
<dbReference type="InterPro" id="IPR036964">
    <property type="entry name" value="RASGEF_cat_dom_sf"/>
</dbReference>
<keyword evidence="6" id="KW-1185">Reference proteome</keyword>
<evidence type="ECO:0000259" key="4">
    <source>
        <dbReference type="PROSITE" id="PS50009"/>
    </source>
</evidence>
<dbReference type="GO" id="GO:0005085">
    <property type="term" value="F:guanyl-nucleotide exchange factor activity"/>
    <property type="evidence" value="ECO:0007669"/>
    <property type="project" value="UniProtKB-KW"/>
</dbReference>
<feature type="region of interest" description="Disordered" evidence="3">
    <location>
        <begin position="567"/>
        <end position="597"/>
    </location>
</feature>
<reference evidence="5 6" key="1">
    <citation type="journal article" date="2019" name="Sci. Rep.">
        <title>Comparative genomics of chytrid fungi reveal insights into the obligate biotrophic and pathogenic lifestyle of Synchytrium endobioticum.</title>
        <authorList>
            <person name="van de Vossenberg B.T.L.H."/>
            <person name="Warris S."/>
            <person name="Nguyen H.D.T."/>
            <person name="van Gent-Pelzer M.P.E."/>
            <person name="Joly D.L."/>
            <person name="van de Geest H.C."/>
            <person name="Bonants P.J.M."/>
            <person name="Smith D.S."/>
            <person name="Levesque C.A."/>
            <person name="van der Lee T.A.J."/>
        </authorList>
    </citation>
    <scope>NUCLEOTIDE SEQUENCE [LARGE SCALE GENOMIC DNA]</scope>
    <source>
        <strain evidence="5 6">CBS 809.83</strain>
    </source>
</reference>
<sequence length="808" mass="88011">MDLVTSLHSSAAALYAQGKFRDSYNTYIRAANAALVRLVSGTTWTREDITSKPEGFTELLRLSHQCITRAEEIVKARSILTTSTPRSAPAASTLQPGSERASTPFVPPFPEEVPSIPISPVTQQQWKHAHELRKAEARYEAAQNGPTTPDLGKLRRLLEDVRIERSKVQELQELTELVAAVPLSKWRPEDLARQIAIVDASLFAKVNVRQDLGRRASQIGESVKACLDFHLYLERIFIHAILDGALGTSEEDSGAARAFIIALLVSVAHLIFYQYRDVNGLCAILRAFSSPEVRRLQKTWDTLPAKSRETLRDLEAAVGNKTGRDHLELIAQILQYHYAGGGVLVAIPYLEPFVLDIEDLHNAYSAGMKGDNGEVMLSAIGTRSLEEVLSTIALCQGVGRPDPGLGKAGKAAASRHISHESSEKVPDDLCSLGVGNRGLGHWLVTRVYWSRMELWGRSTECEELRRGETLPAEYAELAEKYAAAVLQSTIDAQKAEKAAQDSAALRAAELVFVADILGSSNLLKDVAIDTGNTAKSHQSDDDDDGGDNSILAMLAHLPAIPQVIAGGDDEHLPTSFADLHVSPPRDEAGSSDLKEHDVRMRSPCDESEEIVDHTAQNVQTGFLPAEERVKPSDEVMSESQTAERRIPEAGYDYMDNYLGSLNEPFPGSNMESNVTEPLQHETKASEHVKSDTLDDSDSPAQNDLPRPDVAPIIEESEEIPQSGVPLDSDVVQTVTELDGGETPVPPNDSNTADDAGPSVQDEISRSGVSLPSNVARTVTEWDDGETSAAPNDSNTADEELRRRLSSLR</sequence>
<dbReference type="STRING" id="109895.A0A507E3X5"/>
<evidence type="ECO:0000256" key="1">
    <source>
        <dbReference type="ARBA" id="ARBA00022658"/>
    </source>
</evidence>
<feature type="region of interest" description="Disordered" evidence="3">
    <location>
        <begin position="662"/>
        <end position="808"/>
    </location>
</feature>
<accession>A0A507E3X5</accession>
<comment type="caution">
    <text evidence="5">The sequence shown here is derived from an EMBL/GenBank/DDBJ whole genome shotgun (WGS) entry which is preliminary data.</text>
</comment>
<evidence type="ECO:0000313" key="6">
    <source>
        <dbReference type="Proteomes" id="UP000318582"/>
    </source>
</evidence>
<gene>
    <name evidence="5" type="ORF">PhCBS80983_g03547</name>
</gene>
<evidence type="ECO:0000256" key="2">
    <source>
        <dbReference type="PROSITE-ProRule" id="PRU00168"/>
    </source>
</evidence>
<proteinExistence type="predicted"/>
<dbReference type="InterPro" id="IPR001895">
    <property type="entry name" value="RASGEF_cat_dom"/>
</dbReference>
<evidence type="ECO:0000256" key="3">
    <source>
        <dbReference type="SAM" id="MobiDB-lite"/>
    </source>
</evidence>
<feature type="region of interest" description="Disordered" evidence="3">
    <location>
        <begin position="82"/>
        <end position="102"/>
    </location>
</feature>
<organism evidence="5 6">
    <name type="scientific">Powellomyces hirtus</name>
    <dbReference type="NCBI Taxonomy" id="109895"/>
    <lineage>
        <taxon>Eukaryota</taxon>
        <taxon>Fungi</taxon>
        <taxon>Fungi incertae sedis</taxon>
        <taxon>Chytridiomycota</taxon>
        <taxon>Chytridiomycota incertae sedis</taxon>
        <taxon>Chytridiomycetes</taxon>
        <taxon>Spizellomycetales</taxon>
        <taxon>Powellomycetaceae</taxon>
        <taxon>Powellomyces</taxon>
    </lineage>
</organism>
<dbReference type="Proteomes" id="UP000318582">
    <property type="component" value="Unassembled WGS sequence"/>
</dbReference>
<dbReference type="PANTHER" id="PTHR23113:SF99">
    <property type="entry name" value="RASGEF DOMAIN-CONTAINING PROTEIN"/>
    <property type="match status" value="1"/>
</dbReference>
<dbReference type="Gene3D" id="1.10.840.10">
    <property type="entry name" value="Ras guanine-nucleotide exchange factors catalytic domain"/>
    <property type="match status" value="1"/>
</dbReference>
<dbReference type="InterPro" id="IPR008937">
    <property type="entry name" value="Ras-like_GEF"/>
</dbReference>
<dbReference type="SUPFAM" id="SSF48366">
    <property type="entry name" value="Ras GEF"/>
    <property type="match status" value="1"/>
</dbReference>
<protein>
    <recommendedName>
        <fullName evidence="4">Ras-GEF domain-containing protein</fullName>
    </recommendedName>
</protein>
<dbReference type="AlphaFoldDB" id="A0A507E3X5"/>
<keyword evidence="1 2" id="KW-0344">Guanine-nucleotide releasing factor</keyword>
<feature type="compositionally biased region" description="Basic and acidic residues" evidence="3">
    <location>
        <begin position="678"/>
        <end position="692"/>
    </location>
</feature>
<dbReference type="GO" id="GO:0007264">
    <property type="term" value="P:small GTPase-mediated signal transduction"/>
    <property type="evidence" value="ECO:0007669"/>
    <property type="project" value="InterPro"/>
</dbReference>
<feature type="compositionally biased region" description="Basic and acidic residues" evidence="3">
    <location>
        <begin position="583"/>
        <end position="597"/>
    </location>
</feature>
<dbReference type="PANTHER" id="PTHR23113">
    <property type="entry name" value="GUANINE NUCLEOTIDE EXCHANGE FACTOR"/>
    <property type="match status" value="1"/>
</dbReference>
<dbReference type="EMBL" id="QEAQ01000046">
    <property type="protein sequence ID" value="TPX57828.1"/>
    <property type="molecule type" value="Genomic_DNA"/>
</dbReference>
<feature type="compositionally biased region" description="Polar residues" evidence="3">
    <location>
        <begin position="766"/>
        <end position="776"/>
    </location>
</feature>
<name>A0A507E3X5_9FUNG</name>
<evidence type="ECO:0000313" key="5">
    <source>
        <dbReference type="EMBL" id="TPX57828.1"/>
    </source>
</evidence>
<feature type="compositionally biased region" description="Polar residues" evidence="3">
    <location>
        <begin position="82"/>
        <end position="96"/>
    </location>
</feature>